<reference evidence="3" key="1">
    <citation type="submission" date="2017-02" db="UniProtKB">
        <authorList>
            <consortium name="WormBaseParasite"/>
        </authorList>
    </citation>
    <scope>IDENTIFICATION</scope>
</reference>
<reference evidence="1 2" key="2">
    <citation type="submission" date="2018-11" db="EMBL/GenBank/DDBJ databases">
        <authorList>
            <consortium name="Pathogen Informatics"/>
        </authorList>
    </citation>
    <scope>NUCLEOTIDE SEQUENCE [LARGE SCALE GENOMIC DNA]</scope>
</reference>
<gene>
    <name evidence="1" type="ORF">TTAC_LOCUS10105</name>
</gene>
<dbReference type="AlphaFoldDB" id="A0A0R3X995"/>
<protein>
    <submittedName>
        <fullName evidence="3">FLYWCH-type domain-containing protein</fullName>
    </submittedName>
</protein>
<evidence type="ECO:0000313" key="3">
    <source>
        <dbReference type="WBParaSite" id="TTAC_0001012001-mRNA-1"/>
    </source>
</evidence>
<name>A0A0R3X995_HYDTA</name>
<dbReference type="EMBL" id="UYWX01021313">
    <property type="protein sequence ID" value="VDM35085.1"/>
    <property type="molecule type" value="Genomic_DNA"/>
</dbReference>
<keyword evidence="2" id="KW-1185">Reference proteome</keyword>
<sequence length="163" mass="18607">MSALTPLYAVDAFGEENEAFEQEVIKAIKTHPYGKYLARRKRFIYFTKQVMLSATFLEFDCNCEASNLRSIGCRGRITRHSMQIDWTHFYPRGRSPLDEGVACSPAFMPHQFPSPVGHIENKIDEVVVVSVVKRAVHFEPKSLLRNQASLLDVAEVERDFDPT</sequence>
<evidence type="ECO:0000313" key="2">
    <source>
        <dbReference type="Proteomes" id="UP000274429"/>
    </source>
</evidence>
<dbReference type="WBParaSite" id="TTAC_0001012001-mRNA-1">
    <property type="protein sequence ID" value="TTAC_0001012001-mRNA-1"/>
    <property type="gene ID" value="TTAC_0001012001"/>
</dbReference>
<proteinExistence type="predicted"/>
<organism evidence="3">
    <name type="scientific">Hydatigena taeniaeformis</name>
    <name type="common">Feline tapeworm</name>
    <name type="synonym">Taenia taeniaeformis</name>
    <dbReference type="NCBI Taxonomy" id="6205"/>
    <lineage>
        <taxon>Eukaryota</taxon>
        <taxon>Metazoa</taxon>
        <taxon>Spiralia</taxon>
        <taxon>Lophotrochozoa</taxon>
        <taxon>Platyhelminthes</taxon>
        <taxon>Cestoda</taxon>
        <taxon>Eucestoda</taxon>
        <taxon>Cyclophyllidea</taxon>
        <taxon>Taeniidae</taxon>
        <taxon>Hydatigera</taxon>
    </lineage>
</organism>
<dbReference type="Proteomes" id="UP000274429">
    <property type="component" value="Unassembled WGS sequence"/>
</dbReference>
<evidence type="ECO:0000313" key="1">
    <source>
        <dbReference type="EMBL" id="VDM35085.1"/>
    </source>
</evidence>
<accession>A0A0R3X995</accession>